<dbReference type="EMBL" id="VFLP01000037">
    <property type="protein sequence ID" value="TRX92393.1"/>
    <property type="molecule type" value="Genomic_DNA"/>
</dbReference>
<organism evidence="2 3">
    <name type="scientific">Xylaria flabelliformis</name>
    <dbReference type="NCBI Taxonomy" id="2512241"/>
    <lineage>
        <taxon>Eukaryota</taxon>
        <taxon>Fungi</taxon>
        <taxon>Dikarya</taxon>
        <taxon>Ascomycota</taxon>
        <taxon>Pezizomycotina</taxon>
        <taxon>Sordariomycetes</taxon>
        <taxon>Xylariomycetidae</taxon>
        <taxon>Xylariales</taxon>
        <taxon>Xylariaceae</taxon>
        <taxon>Xylaria</taxon>
    </lineage>
</organism>
<dbReference type="Gene3D" id="3.40.720.10">
    <property type="entry name" value="Alkaline Phosphatase, subunit A"/>
    <property type="match status" value="1"/>
</dbReference>
<dbReference type="Pfam" id="PF00106">
    <property type="entry name" value="adh_short"/>
    <property type="match status" value="1"/>
</dbReference>
<dbReference type="SUPFAM" id="SSF51735">
    <property type="entry name" value="NAD(P)-binding Rossmann-fold domains"/>
    <property type="match status" value="1"/>
</dbReference>
<dbReference type="InterPro" id="IPR002347">
    <property type="entry name" value="SDR_fam"/>
</dbReference>
<dbReference type="GO" id="GO:0009395">
    <property type="term" value="P:phospholipid catabolic process"/>
    <property type="evidence" value="ECO:0007669"/>
    <property type="project" value="TreeGrafter"/>
</dbReference>
<keyword evidence="3" id="KW-1185">Reference proteome</keyword>
<sequence length="837" mass="92227">MSSQLGHEAQYETSALGFFHRQWLILRKPVPAGTNLSSQVAIITGSNSGLGLEAGRQLLQLGLSQLIIAVRSQSRGDKAADGLRKEFPRAEISVWLVDMTSYESITAFVEKCKLLPRIDIVILNAGLTSGSAFTPIRETGHELSFQVNYISTVLLTILLLPVVKSKRVAGSKAPVISVVTSDTAYWASIETQGPVLAQLARADKYAPMIWYQKEKLLQIFFVSKLAEEIDASDVIVNLANPGLCAGTEFGQNASGFSGFTRFIFDIFKAINARTVESGASTYVDAAVVKGEESHGSYVSDWAIRPYPKILYTEEGARLRERLWEETIEELNFAGASDIIKGMKKSEAKQRLKADHDNDTAMGRAQMRILYNSIISIISTWRRIPTIADTECDGTDQMAPYQCTNKDFCGDDSEPIIVSDGPSTGYGSISGPPHVPCLSVSTGPSSNGSINYLYYEKRGEILIWEVQDRDIFAHLPIPRNSPVRWHLALQHSFVREAENKLKMGNAPSTSVDPGTMYTATASASIEAARATALTLSPTSNVKGKTFDRFVQIFLENQDYAIAAGDPNLAYLAKKGILLSNYYAITHPSQPNYVVAGGASTHNINDDSFKRISPDTESIVDLLEAAQVSWSIYQEDMPYSGFQGTYPNQKNGANDYVRKHNPLVSYDSVGTDVNRLAKTKNFTLFDSDLAADTLPQWMFITPNMTQANDGHDTSVTVAGNWARKFLDPLLSNKNFNKDRTLIVLTFDESENYLGSNNVFTVLLGSAVPSSKVGTTDSTRYNHYSLTKTVEDNWALGNLGQNDTADIRLEATWYWAFSIVQFAFEPSQLLPSQISERTDV</sequence>
<evidence type="ECO:0008006" key="4">
    <source>
        <dbReference type="Google" id="ProtNLM"/>
    </source>
</evidence>
<gene>
    <name evidence="2" type="ORF">FHL15_006779</name>
</gene>
<reference evidence="3" key="1">
    <citation type="submission" date="2019-06" db="EMBL/GenBank/DDBJ databases">
        <title>Draft genome sequence of the griseofulvin-producing fungus Xylaria cubensis strain G536.</title>
        <authorList>
            <person name="Mead M.E."/>
            <person name="Raja H.A."/>
            <person name="Steenwyk J.L."/>
            <person name="Knowles S.L."/>
            <person name="Oberlies N.H."/>
            <person name="Rokas A."/>
        </authorList>
    </citation>
    <scope>NUCLEOTIDE SEQUENCE [LARGE SCALE GENOMIC DNA]</scope>
    <source>
        <strain evidence="3">G536</strain>
    </source>
</reference>
<keyword evidence="1" id="KW-0378">Hydrolase</keyword>
<dbReference type="AlphaFoldDB" id="A0A553HWS5"/>
<proteinExistence type="predicted"/>
<dbReference type="OrthoDB" id="542013at2759"/>
<dbReference type="PANTHER" id="PTHR31956">
    <property type="entry name" value="NON-SPECIFIC PHOSPHOLIPASE C4-RELATED"/>
    <property type="match status" value="1"/>
</dbReference>
<evidence type="ECO:0000313" key="3">
    <source>
        <dbReference type="Proteomes" id="UP000319160"/>
    </source>
</evidence>
<dbReference type="InterPro" id="IPR017850">
    <property type="entry name" value="Alkaline_phosphatase_core_sf"/>
</dbReference>
<dbReference type="InterPro" id="IPR036291">
    <property type="entry name" value="NAD(P)-bd_dom_sf"/>
</dbReference>
<dbReference type="Pfam" id="PF04185">
    <property type="entry name" value="Phosphoesterase"/>
    <property type="match status" value="1"/>
</dbReference>
<protein>
    <recommendedName>
        <fullName evidence="4">Acid phosphatase</fullName>
    </recommendedName>
</protein>
<dbReference type="PANTHER" id="PTHR31956:SF15">
    <property type="entry name" value="ACID PHOSPHATASE PHOA"/>
    <property type="match status" value="1"/>
</dbReference>
<accession>A0A553HWS5</accession>
<dbReference type="Proteomes" id="UP000319160">
    <property type="component" value="Unassembled WGS sequence"/>
</dbReference>
<dbReference type="STRING" id="2512241.A0A553HWS5"/>
<evidence type="ECO:0000313" key="2">
    <source>
        <dbReference type="EMBL" id="TRX92393.1"/>
    </source>
</evidence>
<dbReference type="Gene3D" id="3.40.50.720">
    <property type="entry name" value="NAD(P)-binding Rossmann-like Domain"/>
    <property type="match status" value="1"/>
</dbReference>
<dbReference type="PRINTS" id="PR00081">
    <property type="entry name" value="GDHRDH"/>
</dbReference>
<comment type="caution">
    <text evidence="2">The sequence shown here is derived from an EMBL/GenBank/DDBJ whole genome shotgun (WGS) entry which is preliminary data.</text>
</comment>
<dbReference type="GO" id="GO:0016788">
    <property type="term" value="F:hydrolase activity, acting on ester bonds"/>
    <property type="evidence" value="ECO:0007669"/>
    <property type="project" value="InterPro"/>
</dbReference>
<evidence type="ECO:0000256" key="1">
    <source>
        <dbReference type="ARBA" id="ARBA00022801"/>
    </source>
</evidence>
<dbReference type="InterPro" id="IPR007312">
    <property type="entry name" value="Phosphoesterase"/>
</dbReference>
<name>A0A553HWS5_9PEZI</name>